<name>A0A8X6V667_TRICX</name>
<protein>
    <submittedName>
        <fullName evidence="1">Uncharacterized protein</fullName>
    </submittedName>
</protein>
<gene>
    <name evidence="1" type="ORF">TNCV_3088331</name>
</gene>
<accession>A0A8X6V667</accession>
<evidence type="ECO:0000313" key="1">
    <source>
        <dbReference type="EMBL" id="GFX94604.1"/>
    </source>
</evidence>
<proteinExistence type="predicted"/>
<dbReference type="AlphaFoldDB" id="A0A8X6V667"/>
<reference evidence="1" key="1">
    <citation type="submission" date="2020-08" db="EMBL/GenBank/DDBJ databases">
        <title>Multicomponent nature underlies the extraordinary mechanical properties of spider dragline silk.</title>
        <authorList>
            <person name="Kono N."/>
            <person name="Nakamura H."/>
            <person name="Mori M."/>
            <person name="Yoshida Y."/>
            <person name="Ohtoshi R."/>
            <person name="Malay A.D."/>
            <person name="Moran D.A.P."/>
            <person name="Tomita M."/>
            <person name="Numata K."/>
            <person name="Arakawa K."/>
        </authorList>
    </citation>
    <scope>NUCLEOTIDE SEQUENCE</scope>
</reference>
<comment type="caution">
    <text evidence="1">The sequence shown here is derived from an EMBL/GenBank/DDBJ whole genome shotgun (WGS) entry which is preliminary data.</text>
</comment>
<dbReference type="EMBL" id="BMAU01021178">
    <property type="protein sequence ID" value="GFX94604.1"/>
    <property type="molecule type" value="Genomic_DNA"/>
</dbReference>
<sequence length="68" mass="7804">MSPIFSVDLEPVRRSFMWLISSPESKSKSLYGRRVELFCKAVCSPSHDKRVLSSKLIKSQYVVRSRGL</sequence>
<evidence type="ECO:0000313" key="2">
    <source>
        <dbReference type="Proteomes" id="UP000887159"/>
    </source>
</evidence>
<keyword evidence="2" id="KW-1185">Reference proteome</keyword>
<dbReference type="Proteomes" id="UP000887159">
    <property type="component" value="Unassembled WGS sequence"/>
</dbReference>
<organism evidence="1 2">
    <name type="scientific">Trichonephila clavipes</name>
    <name type="common">Golden silk orbweaver</name>
    <name type="synonym">Nephila clavipes</name>
    <dbReference type="NCBI Taxonomy" id="2585209"/>
    <lineage>
        <taxon>Eukaryota</taxon>
        <taxon>Metazoa</taxon>
        <taxon>Ecdysozoa</taxon>
        <taxon>Arthropoda</taxon>
        <taxon>Chelicerata</taxon>
        <taxon>Arachnida</taxon>
        <taxon>Araneae</taxon>
        <taxon>Araneomorphae</taxon>
        <taxon>Entelegynae</taxon>
        <taxon>Araneoidea</taxon>
        <taxon>Nephilidae</taxon>
        <taxon>Trichonephila</taxon>
    </lineage>
</organism>